<dbReference type="Proteomes" id="UP001374893">
    <property type="component" value="Chromosome"/>
</dbReference>
<dbReference type="EMBL" id="AP024702">
    <property type="protein sequence ID" value="BCX47018.1"/>
    <property type="molecule type" value="Genomic_DNA"/>
</dbReference>
<dbReference type="SUPFAM" id="SSF51735">
    <property type="entry name" value="NAD(P)-binding Rossmann-fold domains"/>
    <property type="match status" value="1"/>
</dbReference>
<evidence type="ECO:0000259" key="4">
    <source>
        <dbReference type="Pfam" id="PF02826"/>
    </source>
</evidence>
<protein>
    <submittedName>
        <fullName evidence="5">2-hydroxyacid dehydrogenase</fullName>
    </submittedName>
</protein>
<dbReference type="SUPFAM" id="SSF52283">
    <property type="entry name" value="Formate/glycerate dehydrogenase catalytic domain-like"/>
    <property type="match status" value="1"/>
</dbReference>
<dbReference type="Gene3D" id="3.40.50.720">
    <property type="entry name" value="NAD(P)-binding Rossmann-like Domain"/>
    <property type="match status" value="2"/>
</dbReference>
<feature type="domain" description="D-isomer specific 2-hydroxyacid dehydrogenase catalytic" evidence="3">
    <location>
        <begin position="20"/>
        <end position="317"/>
    </location>
</feature>
<dbReference type="RefSeq" id="WP_338689009.1">
    <property type="nucleotide sequence ID" value="NZ_AP024702.1"/>
</dbReference>
<dbReference type="Pfam" id="PF00389">
    <property type="entry name" value="2-Hacid_dh"/>
    <property type="match status" value="1"/>
</dbReference>
<evidence type="ECO:0000256" key="1">
    <source>
        <dbReference type="ARBA" id="ARBA00023002"/>
    </source>
</evidence>
<keyword evidence="1 2" id="KW-0560">Oxidoreductase</keyword>
<name>A0ABN6H541_9BACT</name>
<reference evidence="5 6" key="1">
    <citation type="submission" date="2021-06" db="EMBL/GenBank/DDBJ databases">
        <title>Complete genome of Haloferula helveola possessing various polysaccharide degrading enzymes.</title>
        <authorList>
            <person name="Takami H."/>
            <person name="Huang C."/>
            <person name="Hamasaki K."/>
        </authorList>
    </citation>
    <scope>NUCLEOTIDE SEQUENCE [LARGE SCALE GENOMIC DNA]</scope>
    <source>
        <strain evidence="5 6">CN-1</strain>
    </source>
</reference>
<dbReference type="Pfam" id="PF02826">
    <property type="entry name" value="2-Hacid_dh_C"/>
    <property type="match status" value="1"/>
</dbReference>
<dbReference type="InterPro" id="IPR006139">
    <property type="entry name" value="D-isomer_2_OHA_DH_cat_dom"/>
</dbReference>
<evidence type="ECO:0000313" key="5">
    <source>
        <dbReference type="EMBL" id="BCX47018.1"/>
    </source>
</evidence>
<feature type="domain" description="D-isomer specific 2-hydroxyacid dehydrogenase NAD-binding" evidence="4">
    <location>
        <begin position="113"/>
        <end position="286"/>
    </location>
</feature>
<dbReference type="PANTHER" id="PTHR10996:SF283">
    <property type="entry name" value="GLYOXYLATE_HYDROXYPYRUVATE REDUCTASE B"/>
    <property type="match status" value="1"/>
</dbReference>
<comment type="similarity">
    <text evidence="2">Belongs to the D-isomer specific 2-hydroxyacid dehydrogenase family.</text>
</comment>
<dbReference type="InterPro" id="IPR006140">
    <property type="entry name" value="D-isomer_DH_NAD-bd"/>
</dbReference>
<evidence type="ECO:0000259" key="3">
    <source>
        <dbReference type="Pfam" id="PF00389"/>
    </source>
</evidence>
<dbReference type="InterPro" id="IPR050223">
    <property type="entry name" value="D-isomer_2-hydroxyacid_DH"/>
</dbReference>
<dbReference type="PANTHER" id="PTHR10996">
    <property type="entry name" value="2-HYDROXYACID DEHYDROGENASE-RELATED"/>
    <property type="match status" value="1"/>
</dbReference>
<dbReference type="CDD" id="cd12172">
    <property type="entry name" value="PGDH_like_2"/>
    <property type="match status" value="1"/>
</dbReference>
<organism evidence="5 6">
    <name type="scientific">Haloferula helveola</name>
    <dbReference type="NCBI Taxonomy" id="490095"/>
    <lineage>
        <taxon>Bacteria</taxon>
        <taxon>Pseudomonadati</taxon>
        <taxon>Verrucomicrobiota</taxon>
        <taxon>Verrucomicrobiia</taxon>
        <taxon>Verrucomicrobiales</taxon>
        <taxon>Verrucomicrobiaceae</taxon>
        <taxon>Haloferula</taxon>
    </lineage>
</organism>
<evidence type="ECO:0000256" key="2">
    <source>
        <dbReference type="RuleBase" id="RU003719"/>
    </source>
</evidence>
<proteinExistence type="inferred from homology"/>
<dbReference type="InterPro" id="IPR036291">
    <property type="entry name" value="NAD(P)-bd_dom_sf"/>
</dbReference>
<evidence type="ECO:0000313" key="6">
    <source>
        <dbReference type="Proteomes" id="UP001374893"/>
    </source>
</evidence>
<sequence length="326" mass="35911">MAERILLTTCSFQDTPGPHHEFFESQGYEIVRERGPLSEARMLELAGEFDGFLCGDDGITRAVIEKSLPRLRVIAKYGIGLDKIDIPATKELGIPVMFTPGVNHTTVAEHTFCLMLALYRNLIETVDATRKGEWKRLTGHELWRKKIGLVGLGRIGQEMVKRARGFDMEVHGFGNFWPEEFCAEHGVTRHDSLDSLFATCDIISPHTKLNASTHHMINRERIAMMPDDAIIVNTGRGELADTAAVLGALESGKLAGYATDVMEEEPPPADHPLLSHPKAIVTSHIGSRTFESVPRQAMKAVTNLVNFLKGEGPVFCANGVVPSAEE</sequence>
<accession>A0ABN6H541</accession>
<gene>
    <name evidence="5" type="ORF">HAHE_09260</name>
</gene>
<keyword evidence="6" id="KW-1185">Reference proteome</keyword>